<organism evidence="2 3">
    <name type="scientific">Prymnesium parvum</name>
    <name type="common">Toxic golden alga</name>
    <dbReference type="NCBI Taxonomy" id="97485"/>
    <lineage>
        <taxon>Eukaryota</taxon>
        <taxon>Haptista</taxon>
        <taxon>Haptophyta</taxon>
        <taxon>Prymnesiophyceae</taxon>
        <taxon>Prymnesiales</taxon>
        <taxon>Prymnesiaceae</taxon>
        <taxon>Prymnesium</taxon>
    </lineage>
</organism>
<dbReference type="Pfam" id="PF00144">
    <property type="entry name" value="Beta-lactamase"/>
    <property type="match status" value="1"/>
</dbReference>
<dbReference type="PANTHER" id="PTHR43283">
    <property type="entry name" value="BETA-LACTAMASE-RELATED"/>
    <property type="match status" value="1"/>
</dbReference>
<dbReference type="Gene3D" id="3.40.710.10">
    <property type="entry name" value="DD-peptidase/beta-lactamase superfamily"/>
    <property type="match status" value="1"/>
</dbReference>
<dbReference type="InterPro" id="IPR050789">
    <property type="entry name" value="Diverse_Enzym_Activities"/>
</dbReference>
<dbReference type="Proteomes" id="UP001515480">
    <property type="component" value="Unassembled WGS sequence"/>
</dbReference>
<dbReference type="InterPro" id="IPR001466">
    <property type="entry name" value="Beta-lactam-related"/>
</dbReference>
<reference evidence="2 3" key="1">
    <citation type="journal article" date="2024" name="Science">
        <title>Giant polyketide synthase enzymes in the biosynthesis of giant marine polyether toxins.</title>
        <authorList>
            <person name="Fallon T.R."/>
            <person name="Shende V.V."/>
            <person name="Wierzbicki I.H."/>
            <person name="Pendleton A.L."/>
            <person name="Watervoot N.F."/>
            <person name="Auber R.P."/>
            <person name="Gonzalez D.J."/>
            <person name="Wisecaver J.H."/>
            <person name="Moore B.S."/>
        </authorList>
    </citation>
    <scope>NUCLEOTIDE SEQUENCE [LARGE SCALE GENOMIC DNA]</scope>
    <source>
        <strain evidence="2 3">12B1</strain>
    </source>
</reference>
<evidence type="ECO:0000313" key="2">
    <source>
        <dbReference type="EMBL" id="KAL1519418.1"/>
    </source>
</evidence>
<keyword evidence="3" id="KW-1185">Reference proteome</keyword>
<protein>
    <recommendedName>
        <fullName evidence="1">Beta-lactamase-related domain-containing protein</fullName>
    </recommendedName>
</protein>
<gene>
    <name evidence="2" type="ORF">AB1Y20_022942</name>
</gene>
<sequence length="429" mass="45520">MSPLIPLIPLTDLEAELAKFNVSGVSIALLVASGGDAVIHTQTAGVADRTSSTPMFDSTWLQIASLSKTIAAAFACEYFETRGLPMHTTPVNPLLREAGSTFQLKSAPGHPPEWADKVMLAHLLDHTGLGMHYVNGIPLSHPFPPVLSLMSGSADKAAPYGYASIDLTREPGTRFSYSGGGFLVLQHLLETREGKPLAELLSPFFEASGTAVNLGLSFSQVLPGKHYANGYRDDGSMIDEGRLCFPPLAAGGLGTPAALLDWLRQLALAYKRPEGCGPISHQTAIKMLTPGPDLGSVAFMNARMGLGVFIFEVPNAQAGASSKWMLHQAANDGFRGVYLVCFDGPDASNGPRGFVVLCNGDNQGMFLNCAVCRALLVCRSKSPAFSPPISGLDWSAVPDLSTFSTQGLRQEEIVNLGLKNLVLEAFVGC</sequence>
<dbReference type="AlphaFoldDB" id="A0AB34JEN9"/>
<evidence type="ECO:0000313" key="3">
    <source>
        <dbReference type="Proteomes" id="UP001515480"/>
    </source>
</evidence>
<comment type="caution">
    <text evidence="2">The sequence shown here is derived from an EMBL/GenBank/DDBJ whole genome shotgun (WGS) entry which is preliminary data.</text>
</comment>
<dbReference type="SUPFAM" id="SSF56601">
    <property type="entry name" value="beta-lactamase/transpeptidase-like"/>
    <property type="match status" value="1"/>
</dbReference>
<feature type="domain" description="Beta-lactamase-related" evidence="1">
    <location>
        <begin position="28"/>
        <end position="362"/>
    </location>
</feature>
<name>A0AB34JEN9_PRYPA</name>
<evidence type="ECO:0000259" key="1">
    <source>
        <dbReference type="Pfam" id="PF00144"/>
    </source>
</evidence>
<proteinExistence type="predicted"/>
<dbReference type="EMBL" id="JBGBPQ010000009">
    <property type="protein sequence ID" value="KAL1519418.1"/>
    <property type="molecule type" value="Genomic_DNA"/>
</dbReference>
<dbReference type="InterPro" id="IPR012338">
    <property type="entry name" value="Beta-lactam/transpept-like"/>
</dbReference>
<accession>A0AB34JEN9</accession>
<dbReference type="PANTHER" id="PTHR43283:SF3">
    <property type="entry name" value="BETA-LACTAMASE FAMILY PROTEIN (AFU_ORTHOLOGUE AFUA_5G07500)"/>
    <property type="match status" value="1"/>
</dbReference>